<gene>
    <name evidence="1" type="ORF">DGYR_LOCUS13975</name>
</gene>
<comment type="caution">
    <text evidence="1">The sequence shown here is derived from an EMBL/GenBank/DDBJ whole genome shotgun (WGS) entry which is preliminary data.</text>
</comment>
<dbReference type="InterPro" id="IPR036770">
    <property type="entry name" value="Ankyrin_rpt-contain_sf"/>
</dbReference>
<dbReference type="Gene3D" id="1.25.40.20">
    <property type="entry name" value="Ankyrin repeat-containing domain"/>
    <property type="match status" value="2"/>
</dbReference>
<dbReference type="SUPFAM" id="SSF48403">
    <property type="entry name" value="Ankyrin repeat"/>
    <property type="match status" value="2"/>
</dbReference>
<dbReference type="AlphaFoldDB" id="A0A7I8WFA3"/>
<organism evidence="1 2">
    <name type="scientific">Dimorphilus gyrociliatus</name>
    <dbReference type="NCBI Taxonomy" id="2664684"/>
    <lineage>
        <taxon>Eukaryota</taxon>
        <taxon>Metazoa</taxon>
        <taxon>Spiralia</taxon>
        <taxon>Lophotrochozoa</taxon>
        <taxon>Annelida</taxon>
        <taxon>Polychaeta</taxon>
        <taxon>Polychaeta incertae sedis</taxon>
        <taxon>Dinophilidae</taxon>
        <taxon>Dimorphilus</taxon>
    </lineage>
</organism>
<dbReference type="PANTHER" id="PTHR24121:SF21">
    <property type="entry name" value="ANKYRIN REPEAT FAMILY PROTEIN"/>
    <property type="match status" value="1"/>
</dbReference>
<keyword evidence="2" id="KW-1185">Reference proteome</keyword>
<dbReference type="InterPro" id="IPR002110">
    <property type="entry name" value="Ankyrin_rpt"/>
</dbReference>
<reference evidence="1 2" key="1">
    <citation type="submission" date="2020-08" db="EMBL/GenBank/DDBJ databases">
        <authorList>
            <person name="Hejnol A."/>
        </authorList>
    </citation>
    <scope>NUCLEOTIDE SEQUENCE [LARGE SCALE GENOMIC DNA]</scope>
</reference>
<dbReference type="EMBL" id="CAJFCJ010000077">
    <property type="protein sequence ID" value="CAD5126742.1"/>
    <property type="molecule type" value="Genomic_DNA"/>
</dbReference>
<evidence type="ECO:0000313" key="2">
    <source>
        <dbReference type="Proteomes" id="UP000549394"/>
    </source>
</evidence>
<dbReference type="OrthoDB" id="20872at2759"/>
<name>A0A7I8WFA3_9ANNE</name>
<protein>
    <submittedName>
        <fullName evidence="1">DgyrCDS14798</fullName>
    </submittedName>
</protein>
<dbReference type="SMART" id="SM00248">
    <property type="entry name" value="ANK"/>
    <property type="match status" value="6"/>
</dbReference>
<evidence type="ECO:0000313" key="1">
    <source>
        <dbReference type="EMBL" id="CAD5126742.1"/>
    </source>
</evidence>
<dbReference type="PANTHER" id="PTHR24121">
    <property type="entry name" value="NO MECHANORECEPTOR POTENTIAL C, ISOFORM D-RELATED"/>
    <property type="match status" value="1"/>
</dbReference>
<accession>A0A7I8WFA3</accession>
<proteinExistence type="predicted"/>
<dbReference type="Proteomes" id="UP000549394">
    <property type="component" value="Unassembled WGS sequence"/>
</dbReference>
<sequence>MENFKNIFNDQEKEVFQLVKHWKFTREEEKSLKCYLDNFEEENLKELFEKKDKFGLGIIHYAAKKQSIKLLKILKLNGADFYERDTNGKLPFVHLIDSYSASCQDPGNTVIANLDKYGYLGYFLTNRLKLEWEKGDRDKILIKAVLTTCSKNIIESVVQLMENYKGKDGFLKWFSEIRDEGRTALFISLSYLQVDVSEYLFSLIKNQSVEYIKSIITDHEKSTPFHKTFEYLSNRRIADMIYLLDMIASNTDIDLFKMRNLKNLKIYQFNLDSCEWLPLLLHYNPFDDNDPIVTNLGKLHNTYPIKMYLHFVKRAFPHRFTKILCDSKDNPSCDSFLHNAISSHNPKIINYFMTNEYELFDKIMKSTFKRDRKFYNSQLTTVSYISPIVLCVTECQEEIFQMLFPFYRDHFTRFPDSSILSQAIEKDLTETVKLILSRETYEKMENFEEVIDHVDDFCMKENPAHQAAKKKNPIFMKLLLQYNVQIQLKNQNGMTPMFIAIENNNVEVCKALIEKKKLNFKTSLLVNSNGNNTFGIDIAIKKGHNEILDYILSTIFYEEKSNMPDEEKELINTIKSVGWGTRAVLETITRGYLTLLKTLLKYDIHPYGVISKTDKRNVLDYLIDQGMKEQVKVLLESDKWSNFLRHCSLTVKVTFHFIRKTYVDSPFKKMIKKMPDMALIALDKCVIEPKKKETELREKIIYKEFKEEEEGLSGINMIFEFIYKLLTKESFISFKRHDSNADDESDDNDYEQTNYRRPLYFDNCKCKNHHFRQGLPADFHGNFNDSFDDYHYLECYIPDDNHYHKFYNFEFVADSFYDKQMFRIASRRLENPLQLMVHF</sequence>
<dbReference type="Pfam" id="PF12796">
    <property type="entry name" value="Ank_2"/>
    <property type="match status" value="1"/>
</dbReference>